<evidence type="ECO:0000256" key="4">
    <source>
        <dbReference type="ARBA" id="ARBA00022797"/>
    </source>
</evidence>
<dbReference type="InterPro" id="IPR004360">
    <property type="entry name" value="Glyas_Fos-R_dOase_dom"/>
</dbReference>
<dbReference type="OrthoDB" id="9792626at2"/>
<keyword evidence="3" id="KW-0479">Metal-binding</keyword>
<comment type="similarity">
    <text evidence="2 8">Belongs to the extradiol ring-cleavage dioxygenase family.</text>
</comment>
<organism evidence="10 11">
    <name type="scientific">Brochothrix campestris FSL F6-1037</name>
    <dbReference type="NCBI Taxonomy" id="1265861"/>
    <lineage>
        <taxon>Bacteria</taxon>
        <taxon>Bacillati</taxon>
        <taxon>Bacillota</taxon>
        <taxon>Bacilli</taxon>
        <taxon>Bacillales</taxon>
        <taxon>Listeriaceae</taxon>
        <taxon>Brochothrix</taxon>
    </lineage>
</organism>
<dbReference type="PROSITE" id="PS51819">
    <property type="entry name" value="VOC"/>
    <property type="match status" value="1"/>
</dbReference>
<proteinExistence type="inferred from homology"/>
<dbReference type="Proteomes" id="UP000019243">
    <property type="component" value="Unassembled WGS sequence"/>
</dbReference>
<comment type="cofactor">
    <cofactor evidence="1 8">
        <name>Fe(2+)</name>
        <dbReference type="ChEBI" id="CHEBI:29033"/>
    </cofactor>
</comment>
<dbReference type="PATRIC" id="fig|1265861.3.peg.1295"/>
<evidence type="ECO:0000256" key="1">
    <source>
        <dbReference type="ARBA" id="ARBA00001954"/>
    </source>
</evidence>
<evidence type="ECO:0000256" key="8">
    <source>
        <dbReference type="RuleBase" id="RU000683"/>
    </source>
</evidence>
<feature type="domain" description="VOC" evidence="9">
    <location>
        <begin position="8"/>
        <end position="125"/>
    </location>
</feature>
<dbReference type="PANTHER" id="PTHR43279:SF1">
    <property type="entry name" value="CATECHOL-2,3-DIOXYGENASE"/>
    <property type="match status" value="1"/>
</dbReference>
<accession>W7D468</accession>
<dbReference type="SUPFAM" id="SSF54593">
    <property type="entry name" value="Glyoxalase/Bleomycin resistance protein/Dihydroxybiphenyl dioxygenase"/>
    <property type="match status" value="2"/>
</dbReference>
<keyword evidence="4 8" id="KW-0058">Aromatic hydrocarbons catabolism</keyword>
<keyword evidence="5 8" id="KW-0223">Dioxygenase</keyword>
<protein>
    <submittedName>
        <fullName evidence="10">Glyoxalase/bleomycin resistance protein/dioxygenase</fullName>
    </submittedName>
</protein>
<evidence type="ECO:0000256" key="6">
    <source>
        <dbReference type="ARBA" id="ARBA00023002"/>
    </source>
</evidence>
<dbReference type="Gene3D" id="3.10.180.10">
    <property type="entry name" value="2,3-Dihydroxybiphenyl 1,2-Dioxygenase, domain 1"/>
    <property type="match status" value="2"/>
</dbReference>
<sequence>MDFKSDMILGTVALNISDLKASISYYTEIIGLTLLSQTEKSAELGLKDNRYPLVRLEQGVETESKTTHAGLYHLALLLPTRESLAQFIYNLIINKREIGGAGDHLYSEAFYFTDPDGNGIEIYADRPYETWDVHEDGLITTATNAVNVNDILKEIKTPLWEGMPAGTIMGHVHLQVSDIEYTKAFYHDLLSFSIKTIIPRALFMSRGLYHHQIGTNNWIGHTLPERPHTESGMLYYTMRFADVSKIVNLLQEKNYPVVTNKDGFFVADPNGIKIKLEQQ</sequence>
<dbReference type="Pfam" id="PF00903">
    <property type="entry name" value="Glyoxalase"/>
    <property type="match status" value="2"/>
</dbReference>
<evidence type="ECO:0000313" key="10">
    <source>
        <dbReference type="EMBL" id="EUJ40078.1"/>
    </source>
</evidence>
<evidence type="ECO:0000256" key="2">
    <source>
        <dbReference type="ARBA" id="ARBA00008784"/>
    </source>
</evidence>
<dbReference type="InterPro" id="IPR000486">
    <property type="entry name" value="Xdiol_ring_cleave_dOase_1/2"/>
</dbReference>
<dbReference type="InterPro" id="IPR029068">
    <property type="entry name" value="Glyas_Bleomycin-R_OHBP_Dase"/>
</dbReference>
<dbReference type="EMBL" id="AODH01000022">
    <property type="protein sequence ID" value="EUJ40078.1"/>
    <property type="molecule type" value="Genomic_DNA"/>
</dbReference>
<dbReference type="InterPro" id="IPR037523">
    <property type="entry name" value="VOC_core"/>
</dbReference>
<dbReference type="AlphaFoldDB" id="W7D468"/>
<dbReference type="PROSITE" id="PS00082">
    <property type="entry name" value="EXTRADIOL_DIOXYGENAS"/>
    <property type="match status" value="1"/>
</dbReference>
<keyword evidence="6 8" id="KW-0560">Oxidoreductase</keyword>
<dbReference type="GO" id="GO:0008198">
    <property type="term" value="F:ferrous iron binding"/>
    <property type="evidence" value="ECO:0007669"/>
    <property type="project" value="InterPro"/>
</dbReference>
<evidence type="ECO:0000259" key="9">
    <source>
        <dbReference type="PROSITE" id="PS51819"/>
    </source>
</evidence>
<dbReference type="GO" id="GO:0051213">
    <property type="term" value="F:dioxygenase activity"/>
    <property type="evidence" value="ECO:0007669"/>
    <property type="project" value="UniProtKB-KW"/>
</dbReference>
<evidence type="ECO:0000256" key="7">
    <source>
        <dbReference type="ARBA" id="ARBA00023004"/>
    </source>
</evidence>
<keyword evidence="11" id="KW-1185">Reference proteome</keyword>
<evidence type="ECO:0000313" key="11">
    <source>
        <dbReference type="Proteomes" id="UP000019243"/>
    </source>
</evidence>
<evidence type="ECO:0000256" key="3">
    <source>
        <dbReference type="ARBA" id="ARBA00022723"/>
    </source>
</evidence>
<dbReference type="RefSeq" id="WP_035314443.1">
    <property type="nucleotide sequence ID" value="NZ_AODH01000022.1"/>
</dbReference>
<dbReference type="STRING" id="1265861.BCAMP_06530"/>
<keyword evidence="7 8" id="KW-0408">Iron</keyword>
<name>W7D468_9LIST</name>
<evidence type="ECO:0000256" key="5">
    <source>
        <dbReference type="ARBA" id="ARBA00022964"/>
    </source>
</evidence>
<comment type="caution">
    <text evidence="10">The sequence shown here is derived from an EMBL/GenBank/DDBJ whole genome shotgun (WGS) entry which is preliminary data.</text>
</comment>
<dbReference type="PANTHER" id="PTHR43279">
    <property type="entry name" value="CATECHOL-2,3-DIOXYGENASE"/>
    <property type="match status" value="1"/>
</dbReference>
<gene>
    <name evidence="10" type="ORF">BCAMP_06530</name>
</gene>
<reference evidence="10 11" key="1">
    <citation type="submission" date="2012-12" db="EMBL/GenBank/DDBJ databases">
        <title>Novel taxa of Listeriaceae from agricultural environments in the United States.</title>
        <authorList>
            <person name="den Bakker H.C."/>
            <person name="Allred A."/>
            <person name="Warchocki S."/>
            <person name="Wright E.M."/>
            <person name="Burrell A."/>
            <person name="Nightingale K.K."/>
            <person name="Kephart D."/>
            <person name="Wiedmann M."/>
        </authorList>
    </citation>
    <scope>NUCLEOTIDE SEQUENCE [LARGE SCALE GENOMIC DNA]</scope>
    <source>
        <strain evidence="10 11">FSL F6-1037</strain>
    </source>
</reference>